<keyword evidence="2" id="KW-1185">Reference proteome</keyword>
<dbReference type="AlphaFoldDB" id="A0A5D2AYH3"/>
<accession>A0A5D2AYH3</accession>
<reference evidence="1 2" key="1">
    <citation type="submission" date="2019-06" db="EMBL/GenBank/DDBJ databases">
        <title>WGS assembly of Gossypium darwinii.</title>
        <authorList>
            <person name="Chen Z.J."/>
            <person name="Sreedasyam A."/>
            <person name="Ando A."/>
            <person name="Song Q."/>
            <person name="De L."/>
            <person name="Hulse-Kemp A."/>
            <person name="Ding M."/>
            <person name="Ye W."/>
            <person name="Kirkbride R."/>
            <person name="Jenkins J."/>
            <person name="Plott C."/>
            <person name="Lovell J."/>
            <person name="Lin Y.-M."/>
            <person name="Vaughn R."/>
            <person name="Liu B."/>
            <person name="Li W."/>
            <person name="Simpson S."/>
            <person name="Scheffler B."/>
            <person name="Saski C."/>
            <person name="Grover C."/>
            <person name="Hu G."/>
            <person name="Conover J."/>
            <person name="Carlson J."/>
            <person name="Shu S."/>
            <person name="Boston L."/>
            <person name="Williams M."/>
            <person name="Peterson D."/>
            <person name="Mcgee K."/>
            <person name="Jones D."/>
            <person name="Wendel J."/>
            <person name="Stelly D."/>
            <person name="Grimwood J."/>
            <person name="Schmutz J."/>
        </authorList>
    </citation>
    <scope>NUCLEOTIDE SEQUENCE [LARGE SCALE GENOMIC DNA]</scope>
    <source>
        <strain evidence="1">1808015.09</strain>
    </source>
</reference>
<gene>
    <name evidence="1" type="ORF">ES288_D10G140200v1</name>
</gene>
<protein>
    <submittedName>
        <fullName evidence="1">Uncharacterized protein</fullName>
    </submittedName>
</protein>
<evidence type="ECO:0000313" key="1">
    <source>
        <dbReference type="EMBL" id="TYG49997.1"/>
    </source>
</evidence>
<organism evidence="1 2">
    <name type="scientific">Gossypium darwinii</name>
    <name type="common">Darwin's cotton</name>
    <name type="synonym">Gossypium barbadense var. darwinii</name>
    <dbReference type="NCBI Taxonomy" id="34276"/>
    <lineage>
        <taxon>Eukaryota</taxon>
        <taxon>Viridiplantae</taxon>
        <taxon>Streptophyta</taxon>
        <taxon>Embryophyta</taxon>
        <taxon>Tracheophyta</taxon>
        <taxon>Spermatophyta</taxon>
        <taxon>Magnoliopsida</taxon>
        <taxon>eudicotyledons</taxon>
        <taxon>Gunneridae</taxon>
        <taxon>Pentapetalae</taxon>
        <taxon>rosids</taxon>
        <taxon>malvids</taxon>
        <taxon>Malvales</taxon>
        <taxon>Malvaceae</taxon>
        <taxon>Malvoideae</taxon>
        <taxon>Gossypium</taxon>
    </lineage>
</organism>
<evidence type="ECO:0000313" key="2">
    <source>
        <dbReference type="Proteomes" id="UP000323506"/>
    </source>
</evidence>
<dbReference type="Proteomes" id="UP000323506">
    <property type="component" value="Chromosome D10"/>
</dbReference>
<name>A0A5D2AYH3_GOSDA</name>
<dbReference type="EMBL" id="CM017710">
    <property type="protein sequence ID" value="TYG49997.1"/>
    <property type="molecule type" value="Genomic_DNA"/>
</dbReference>
<sequence>MFMLKYINFYSRGLSLCFEQEHMPYAIFSFKDRQGNSKTES</sequence>
<proteinExistence type="predicted"/>